<dbReference type="InterPro" id="IPR004044">
    <property type="entry name" value="KH_dom_type_2"/>
</dbReference>
<dbReference type="GO" id="GO:0000028">
    <property type="term" value="P:ribosomal small subunit assembly"/>
    <property type="evidence" value="ECO:0007669"/>
    <property type="project" value="TreeGrafter"/>
</dbReference>
<feature type="non-terminal residue" evidence="4">
    <location>
        <position position="1"/>
    </location>
</feature>
<dbReference type="CDD" id="cd22534">
    <property type="entry name" value="KH-II_Era"/>
    <property type="match status" value="1"/>
</dbReference>
<dbReference type="InterPro" id="IPR027417">
    <property type="entry name" value="P-loop_NTPase"/>
</dbReference>
<dbReference type="InterPro" id="IPR005662">
    <property type="entry name" value="GTPase_Era-like"/>
</dbReference>
<evidence type="ECO:0000259" key="3">
    <source>
        <dbReference type="PROSITE" id="PS50823"/>
    </source>
</evidence>
<gene>
    <name evidence="4" type="ORF">C3L33_01273</name>
</gene>
<dbReference type="OrthoDB" id="8954335at2759"/>
<proteinExistence type="predicted"/>
<dbReference type="SUPFAM" id="SSF52540">
    <property type="entry name" value="P-loop containing nucleoside triphosphate hydrolases"/>
    <property type="match status" value="1"/>
</dbReference>
<keyword evidence="1 2" id="KW-0694">RNA-binding</keyword>
<dbReference type="EMBL" id="QEFC01000074">
    <property type="protein sequence ID" value="KAE9466819.1"/>
    <property type="molecule type" value="Genomic_DNA"/>
</dbReference>
<dbReference type="Gene3D" id="3.30.300.20">
    <property type="match status" value="1"/>
</dbReference>
<dbReference type="PANTHER" id="PTHR42698">
    <property type="entry name" value="GTPASE ERA"/>
    <property type="match status" value="1"/>
</dbReference>
<dbReference type="Gene3D" id="3.40.50.300">
    <property type="entry name" value="P-loop containing nucleotide triphosphate hydrolases"/>
    <property type="match status" value="2"/>
</dbReference>
<name>A0A6A4MK11_9ERIC</name>
<reference evidence="4 5" key="1">
    <citation type="journal article" date="2019" name="Genome Biol. Evol.">
        <title>The Rhododendron genome and chromosomal organization provide insight into shared whole-genome duplications across the heath family (Ericaceae).</title>
        <authorList>
            <person name="Soza V.L."/>
            <person name="Lindsley D."/>
            <person name="Waalkes A."/>
            <person name="Ramage E."/>
            <person name="Patwardhan R.P."/>
            <person name="Burton J.N."/>
            <person name="Adey A."/>
            <person name="Kumar A."/>
            <person name="Qiu R."/>
            <person name="Shendure J."/>
            <person name="Hall B."/>
        </authorList>
    </citation>
    <scope>NUCLEOTIDE SEQUENCE [LARGE SCALE GENOMIC DNA]</scope>
    <source>
        <strain evidence="4">RSF 1966-606</strain>
    </source>
</reference>
<organism evidence="4 5">
    <name type="scientific">Rhododendron williamsianum</name>
    <dbReference type="NCBI Taxonomy" id="262921"/>
    <lineage>
        <taxon>Eukaryota</taxon>
        <taxon>Viridiplantae</taxon>
        <taxon>Streptophyta</taxon>
        <taxon>Embryophyta</taxon>
        <taxon>Tracheophyta</taxon>
        <taxon>Spermatophyta</taxon>
        <taxon>Magnoliopsida</taxon>
        <taxon>eudicotyledons</taxon>
        <taxon>Gunneridae</taxon>
        <taxon>Pentapetalae</taxon>
        <taxon>asterids</taxon>
        <taxon>Ericales</taxon>
        <taxon>Ericaceae</taxon>
        <taxon>Ericoideae</taxon>
        <taxon>Rhodoreae</taxon>
        <taxon>Rhododendron</taxon>
    </lineage>
</organism>
<dbReference type="Pfam" id="PF07650">
    <property type="entry name" value="KH_2"/>
    <property type="match status" value="1"/>
</dbReference>
<keyword evidence="5" id="KW-1185">Reference proteome</keyword>
<comment type="caution">
    <text evidence="4">The sequence shown here is derived from an EMBL/GenBank/DDBJ whole genome shotgun (WGS) entry which is preliminary data.</text>
</comment>
<dbReference type="FunFam" id="3.30.300.20:FF:000017">
    <property type="entry name" value="GTP-binding protein ERG"/>
    <property type="match status" value="1"/>
</dbReference>
<dbReference type="GO" id="GO:0005525">
    <property type="term" value="F:GTP binding"/>
    <property type="evidence" value="ECO:0007669"/>
    <property type="project" value="InterPro"/>
</dbReference>
<evidence type="ECO:0000313" key="4">
    <source>
        <dbReference type="EMBL" id="KAE9466819.1"/>
    </source>
</evidence>
<dbReference type="PROSITE" id="PS50823">
    <property type="entry name" value="KH_TYPE_2"/>
    <property type="match status" value="1"/>
</dbReference>
<evidence type="ECO:0000313" key="5">
    <source>
        <dbReference type="Proteomes" id="UP000428333"/>
    </source>
</evidence>
<dbReference type="GO" id="GO:0019843">
    <property type="term" value="F:rRNA binding"/>
    <property type="evidence" value="ECO:0007669"/>
    <property type="project" value="TreeGrafter"/>
</dbReference>
<dbReference type="InterPro" id="IPR015946">
    <property type="entry name" value="KH_dom-like_a/b"/>
</dbReference>
<dbReference type="AlphaFoldDB" id="A0A6A4MK11"/>
<dbReference type="PANTHER" id="PTHR42698:SF1">
    <property type="entry name" value="GTPASE ERA, MITOCHONDRIAL"/>
    <property type="match status" value="1"/>
</dbReference>
<dbReference type="Proteomes" id="UP000428333">
    <property type="component" value="Linkage Group LG01"/>
</dbReference>
<protein>
    <recommendedName>
        <fullName evidence="3">KH type-2 domain-containing protein</fullName>
    </recommendedName>
</protein>
<accession>A0A6A4MK11</accession>
<dbReference type="GO" id="GO:0043024">
    <property type="term" value="F:ribosomal small subunit binding"/>
    <property type="evidence" value="ECO:0007669"/>
    <property type="project" value="TreeGrafter"/>
</dbReference>
<feature type="domain" description="KH type-2" evidence="3">
    <location>
        <begin position="321"/>
        <end position="397"/>
    </location>
</feature>
<dbReference type="SUPFAM" id="SSF54814">
    <property type="entry name" value="Prokaryotic type KH domain (KH-domain type II)"/>
    <property type="match status" value="1"/>
</dbReference>
<evidence type="ECO:0000256" key="1">
    <source>
        <dbReference type="ARBA" id="ARBA00022884"/>
    </source>
</evidence>
<evidence type="ECO:0000256" key="2">
    <source>
        <dbReference type="PROSITE-ProRule" id="PRU00118"/>
    </source>
</evidence>
<sequence length="397" mass="45625">NTRPPFFSFQTHQTHLNSPLLYHLYAAQPHQNDAVAATSDDESGENTFDSTQYTLPNKGFDSITSNPTWDEKYREKADRAVFGEETNVRNLVKEEERKRRAAALARALLEAALDRPDEDEEEEEEGDLVVKEEDQKSLSVGIIGAPNAGKSALTNYMCIFDTPGITQRRMGYAYKDDIKVRVESAWSSVDLYDVVIVIFDVHRHLSRPDARVITLIKRMGSLVNPKQKRVLCMNKVDLVEKKKDLLKVAEQFKDLPGYERYFMISGLKGSGVKDLTQYLTEQACFLLAVKRPWDEDPLTMSEEVMKTISLETVREKLLDHIHQEIPYDIEHRLVDWKELRDGSLRVEQHLITQKMSQRKILVGKNGSKIGRIGIEANEELRSIFKRNIHLILQVRLK</sequence>
<dbReference type="InterPro" id="IPR009019">
    <property type="entry name" value="KH_sf_prok-type"/>
</dbReference>